<dbReference type="InterPro" id="IPR036390">
    <property type="entry name" value="WH_DNA-bd_sf"/>
</dbReference>
<dbReference type="GO" id="GO:0003700">
    <property type="term" value="F:DNA-binding transcription factor activity"/>
    <property type="evidence" value="ECO:0007669"/>
    <property type="project" value="InterPro"/>
</dbReference>
<dbReference type="InterPro" id="IPR011991">
    <property type="entry name" value="ArsR-like_HTH"/>
</dbReference>
<evidence type="ECO:0000259" key="5">
    <source>
        <dbReference type="SMART" id="SM00418"/>
    </source>
</evidence>
<dbReference type="GO" id="GO:0003677">
    <property type="term" value="F:DNA binding"/>
    <property type="evidence" value="ECO:0007669"/>
    <property type="project" value="UniProtKB-KW"/>
</dbReference>
<gene>
    <name evidence="6" type="ORF">F4554_001624</name>
</gene>
<organism evidence="6 7">
    <name type="scientific">Actinopolymorpha rutila</name>
    <dbReference type="NCBI Taxonomy" id="446787"/>
    <lineage>
        <taxon>Bacteria</taxon>
        <taxon>Bacillati</taxon>
        <taxon>Actinomycetota</taxon>
        <taxon>Actinomycetes</taxon>
        <taxon>Propionibacteriales</taxon>
        <taxon>Actinopolymorphaceae</taxon>
        <taxon>Actinopolymorpha</taxon>
    </lineage>
</organism>
<keyword evidence="1" id="KW-0805">Transcription regulation</keyword>
<dbReference type="CDD" id="cd00090">
    <property type="entry name" value="HTH_ARSR"/>
    <property type="match status" value="1"/>
</dbReference>
<dbReference type="Proteomes" id="UP000579605">
    <property type="component" value="Unassembled WGS sequence"/>
</dbReference>
<evidence type="ECO:0000256" key="1">
    <source>
        <dbReference type="ARBA" id="ARBA00023015"/>
    </source>
</evidence>
<evidence type="ECO:0000256" key="2">
    <source>
        <dbReference type="ARBA" id="ARBA00023125"/>
    </source>
</evidence>
<evidence type="ECO:0000256" key="3">
    <source>
        <dbReference type="ARBA" id="ARBA00023163"/>
    </source>
</evidence>
<dbReference type="InterPro" id="IPR051081">
    <property type="entry name" value="HTH_MetalResp_TranReg"/>
</dbReference>
<dbReference type="InterPro" id="IPR001845">
    <property type="entry name" value="HTH_ArsR_DNA-bd_dom"/>
</dbReference>
<dbReference type="SUPFAM" id="SSF46785">
    <property type="entry name" value="Winged helix' DNA-binding domain"/>
    <property type="match status" value="1"/>
</dbReference>
<reference evidence="6 7" key="1">
    <citation type="submission" date="2020-07" db="EMBL/GenBank/DDBJ databases">
        <title>Sequencing the genomes of 1000 actinobacteria strains.</title>
        <authorList>
            <person name="Klenk H.-P."/>
        </authorList>
    </citation>
    <scope>NUCLEOTIDE SEQUENCE [LARGE SCALE GENOMIC DNA]</scope>
    <source>
        <strain evidence="6 7">DSM 18448</strain>
    </source>
</reference>
<dbReference type="InterPro" id="IPR036388">
    <property type="entry name" value="WH-like_DNA-bd_sf"/>
</dbReference>
<protein>
    <submittedName>
        <fullName evidence="6">DNA-binding transcriptional ArsR family regulator</fullName>
    </submittedName>
</protein>
<evidence type="ECO:0000256" key="4">
    <source>
        <dbReference type="SAM" id="MobiDB-lite"/>
    </source>
</evidence>
<keyword evidence="7" id="KW-1185">Reference proteome</keyword>
<dbReference type="Gene3D" id="1.10.10.10">
    <property type="entry name" value="Winged helix-like DNA-binding domain superfamily/Winged helix DNA-binding domain"/>
    <property type="match status" value="1"/>
</dbReference>
<feature type="region of interest" description="Disordered" evidence="4">
    <location>
        <begin position="1"/>
        <end position="23"/>
    </location>
</feature>
<dbReference type="PANTHER" id="PTHR33154">
    <property type="entry name" value="TRANSCRIPTIONAL REGULATOR, ARSR FAMILY"/>
    <property type="match status" value="1"/>
</dbReference>
<dbReference type="Pfam" id="PF12840">
    <property type="entry name" value="HTH_20"/>
    <property type="match status" value="1"/>
</dbReference>
<sequence>MARTTPSGRTSPARRPGRRRRSQLTLEDPRAIRALSHPARLTVIDELYGGRVATSTELAELTGLTPSAMSYHLRALAELGIVERDESAADGRARPWRAAAKALNVSSLATRAQQAAVTLLSGALLDAQRAELDAYVAGESTLQAEWRGKVGLDTGTAYLTAAETEQLLTALHAAAEPFQRLGRRRREGTRRVRTSLLVVPIVD</sequence>
<dbReference type="SMART" id="SM00418">
    <property type="entry name" value="HTH_ARSR"/>
    <property type="match status" value="1"/>
</dbReference>
<evidence type="ECO:0000313" key="6">
    <source>
        <dbReference type="EMBL" id="NYH88986.1"/>
    </source>
</evidence>
<proteinExistence type="predicted"/>
<accession>A0A852ZKS6</accession>
<dbReference type="EMBL" id="JACBZH010000001">
    <property type="protein sequence ID" value="NYH88986.1"/>
    <property type="molecule type" value="Genomic_DNA"/>
</dbReference>
<evidence type="ECO:0000313" key="7">
    <source>
        <dbReference type="Proteomes" id="UP000579605"/>
    </source>
</evidence>
<keyword evidence="2 6" id="KW-0238">DNA-binding</keyword>
<dbReference type="AlphaFoldDB" id="A0A852ZKS6"/>
<dbReference type="PANTHER" id="PTHR33154:SF15">
    <property type="entry name" value="REGULATORY PROTEIN ARSR"/>
    <property type="match status" value="1"/>
</dbReference>
<comment type="caution">
    <text evidence="6">The sequence shown here is derived from an EMBL/GenBank/DDBJ whole genome shotgun (WGS) entry which is preliminary data.</text>
</comment>
<feature type="domain" description="HTH arsR-type" evidence="5">
    <location>
        <begin position="30"/>
        <end position="101"/>
    </location>
</feature>
<keyword evidence="3" id="KW-0804">Transcription</keyword>
<dbReference type="RefSeq" id="WP_179786798.1">
    <property type="nucleotide sequence ID" value="NZ_BAAARR010000003.1"/>
</dbReference>
<name>A0A852ZKS6_9ACTN</name>
<feature type="compositionally biased region" description="Low complexity" evidence="4">
    <location>
        <begin position="1"/>
        <end position="14"/>
    </location>
</feature>